<protein>
    <recommendedName>
        <fullName evidence="4">DUF4118 domain-containing protein</fullName>
    </recommendedName>
</protein>
<accession>A0ABZ2XH03</accession>
<organism evidence="2 3">
    <name type="scientific">Azonexus hydrophilus</name>
    <dbReference type="NCBI Taxonomy" id="418702"/>
    <lineage>
        <taxon>Bacteria</taxon>
        <taxon>Pseudomonadati</taxon>
        <taxon>Pseudomonadota</taxon>
        <taxon>Betaproteobacteria</taxon>
        <taxon>Rhodocyclales</taxon>
        <taxon>Azonexaceae</taxon>
        <taxon>Azonexus</taxon>
    </lineage>
</organism>
<keyword evidence="3" id="KW-1185">Reference proteome</keyword>
<feature type="transmembrane region" description="Helical" evidence="1">
    <location>
        <begin position="14"/>
        <end position="33"/>
    </location>
</feature>
<evidence type="ECO:0008006" key="4">
    <source>
        <dbReference type="Google" id="ProtNLM"/>
    </source>
</evidence>
<feature type="transmembrane region" description="Helical" evidence="1">
    <location>
        <begin position="45"/>
        <end position="77"/>
    </location>
</feature>
<proteinExistence type="predicted"/>
<evidence type="ECO:0000313" key="3">
    <source>
        <dbReference type="Proteomes" id="UP001479520"/>
    </source>
</evidence>
<keyword evidence="1" id="KW-1133">Transmembrane helix</keyword>
<gene>
    <name evidence="2" type="ORF">AADV58_01630</name>
</gene>
<evidence type="ECO:0000256" key="1">
    <source>
        <dbReference type="SAM" id="Phobius"/>
    </source>
</evidence>
<dbReference type="Proteomes" id="UP001479520">
    <property type="component" value="Chromosome"/>
</dbReference>
<dbReference type="RefSeq" id="WP_028993911.1">
    <property type="nucleotide sequence ID" value="NZ_CALFBA010000178.1"/>
</dbReference>
<feature type="transmembrane region" description="Helical" evidence="1">
    <location>
        <begin position="89"/>
        <end position="109"/>
    </location>
</feature>
<sequence length="118" mass="12966">MNLNSLFAARPKPLAQIGIWAAAIVVTGLVGYLRMNSPASHEFHLFFLLPIAAVAWFISLPRAAMLAVLAAVLWYLAERQLSAGGLERGPLLFNTLQRLVLLVGFAWLLDRLRKGLGQ</sequence>
<reference evidence="2 3" key="1">
    <citation type="submission" date="2024-04" db="EMBL/GenBank/DDBJ databases">
        <title>Dissimilatory iodate-reducing microorganisms contribute to the enrichment of iodine in groundwater.</title>
        <authorList>
            <person name="Jiang Z."/>
        </authorList>
    </citation>
    <scope>NUCLEOTIDE SEQUENCE [LARGE SCALE GENOMIC DNA]</scope>
    <source>
        <strain evidence="2 3">NCP973</strain>
    </source>
</reference>
<dbReference type="EMBL" id="CP151406">
    <property type="protein sequence ID" value="WZJ21871.1"/>
    <property type="molecule type" value="Genomic_DNA"/>
</dbReference>
<keyword evidence="1" id="KW-0472">Membrane</keyword>
<keyword evidence="1" id="KW-0812">Transmembrane</keyword>
<name>A0ABZ2XH03_9RHOO</name>
<evidence type="ECO:0000313" key="2">
    <source>
        <dbReference type="EMBL" id="WZJ21871.1"/>
    </source>
</evidence>